<keyword evidence="3" id="KW-1185">Reference proteome</keyword>
<evidence type="ECO:0000313" key="2">
    <source>
        <dbReference type="EMBL" id="MFM0642545.1"/>
    </source>
</evidence>
<protein>
    <submittedName>
        <fullName evidence="2">Carboxymuconolactone decarboxylase family protein</fullName>
    </submittedName>
</protein>
<dbReference type="RefSeq" id="WP_408242170.1">
    <property type="nucleotide sequence ID" value="NZ_JAQQCF010000084.1"/>
</dbReference>
<gene>
    <name evidence="2" type="ORF">PQQ63_38395</name>
</gene>
<dbReference type="InterPro" id="IPR003779">
    <property type="entry name" value="CMD-like"/>
</dbReference>
<comment type="caution">
    <text evidence="2">The sequence shown here is derived from an EMBL/GenBank/DDBJ whole genome shotgun (WGS) entry which is preliminary data.</text>
</comment>
<proteinExistence type="predicted"/>
<dbReference type="InterPro" id="IPR029032">
    <property type="entry name" value="AhpD-like"/>
</dbReference>
<dbReference type="SUPFAM" id="SSF69118">
    <property type="entry name" value="AhpD-like"/>
    <property type="match status" value="1"/>
</dbReference>
<evidence type="ECO:0000313" key="3">
    <source>
        <dbReference type="Proteomes" id="UP001629432"/>
    </source>
</evidence>
<dbReference type="Proteomes" id="UP001629432">
    <property type="component" value="Unassembled WGS sequence"/>
</dbReference>
<dbReference type="InterPro" id="IPR052512">
    <property type="entry name" value="4CMD/NDH-1_regulator"/>
</dbReference>
<dbReference type="PANTHER" id="PTHR33570:SF9">
    <property type="entry name" value="BLL4600 PROTEIN"/>
    <property type="match status" value="1"/>
</dbReference>
<dbReference type="Pfam" id="PF02627">
    <property type="entry name" value="CMD"/>
    <property type="match status" value="1"/>
</dbReference>
<dbReference type="Gene3D" id="1.20.1290.10">
    <property type="entry name" value="AhpD-like"/>
    <property type="match status" value="1"/>
</dbReference>
<dbReference type="PANTHER" id="PTHR33570">
    <property type="entry name" value="4-CARBOXYMUCONOLACTONE DECARBOXYLASE FAMILY PROTEIN"/>
    <property type="match status" value="1"/>
</dbReference>
<evidence type="ECO:0000259" key="1">
    <source>
        <dbReference type="Pfam" id="PF02627"/>
    </source>
</evidence>
<dbReference type="EMBL" id="JAQQCF010000084">
    <property type="protein sequence ID" value="MFM0642545.1"/>
    <property type="molecule type" value="Genomic_DNA"/>
</dbReference>
<reference evidence="2 3" key="1">
    <citation type="journal article" date="2024" name="Chem. Sci.">
        <title>Discovery of megapolipeptins by genome mining of a Burkholderiales bacteria collection.</title>
        <authorList>
            <person name="Paulo B.S."/>
            <person name="Recchia M.J.J."/>
            <person name="Lee S."/>
            <person name="Fergusson C.H."/>
            <person name="Romanowski S.B."/>
            <person name="Hernandez A."/>
            <person name="Krull N."/>
            <person name="Liu D.Y."/>
            <person name="Cavanagh H."/>
            <person name="Bos A."/>
            <person name="Gray C.A."/>
            <person name="Murphy B.T."/>
            <person name="Linington R.G."/>
            <person name="Eustaquio A.S."/>
        </authorList>
    </citation>
    <scope>NUCLEOTIDE SEQUENCE [LARGE SCALE GENOMIC DNA]</scope>
    <source>
        <strain evidence="2 3">RL17-338-BIC-A</strain>
    </source>
</reference>
<organism evidence="2 3">
    <name type="scientific">Paraburkholderia metrosideri</name>
    <dbReference type="NCBI Taxonomy" id="580937"/>
    <lineage>
        <taxon>Bacteria</taxon>
        <taxon>Pseudomonadati</taxon>
        <taxon>Pseudomonadota</taxon>
        <taxon>Betaproteobacteria</taxon>
        <taxon>Burkholderiales</taxon>
        <taxon>Burkholderiaceae</taxon>
        <taxon>Paraburkholderia</taxon>
    </lineage>
</organism>
<accession>A0ABW9E552</accession>
<feature type="domain" description="Carboxymuconolactone decarboxylase-like" evidence="1">
    <location>
        <begin position="11"/>
        <end position="84"/>
    </location>
</feature>
<name>A0ABW9E552_9BURK</name>
<sequence length="87" mass="9564">MKIQHISSGSPALARYTEEALLQGAWQRPALSLRDRGIITLASVITRSQPDAVIFYTHSALEHGVTPREISEIVTHLAFYAGWCNGS</sequence>